<feature type="compositionally biased region" description="Polar residues" evidence="5">
    <location>
        <begin position="275"/>
        <end position="286"/>
    </location>
</feature>
<gene>
    <name evidence="7" type="ORF">BLNAU_12750</name>
</gene>
<feature type="compositionally biased region" description="Acidic residues" evidence="5">
    <location>
        <begin position="543"/>
        <end position="552"/>
    </location>
</feature>
<organism evidence="7 8">
    <name type="scientific">Blattamonas nauphoetae</name>
    <dbReference type="NCBI Taxonomy" id="2049346"/>
    <lineage>
        <taxon>Eukaryota</taxon>
        <taxon>Metamonada</taxon>
        <taxon>Preaxostyla</taxon>
        <taxon>Oxymonadida</taxon>
        <taxon>Blattamonas</taxon>
    </lineage>
</organism>
<dbReference type="PANTHER" id="PTHR13793">
    <property type="entry name" value="PHD FINGER PROTEINS"/>
    <property type="match status" value="1"/>
</dbReference>
<dbReference type="InterPro" id="IPR011011">
    <property type="entry name" value="Znf_FYVE_PHD"/>
</dbReference>
<evidence type="ECO:0000256" key="4">
    <source>
        <dbReference type="PROSITE-ProRule" id="PRU00146"/>
    </source>
</evidence>
<name>A0ABQ9XLH9_9EUKA</name>
<protein>
    <recommendedName>
        <fullName evidence="6">PHD-type domain-containing protein</fullName>
    </recommendedName>
</protein>
<feature type="domain" description="PHD-type" evidence="6">
    <location>
        <begin position="18"/>
        <end position="70"/>
    </location>
</feature>
<feature type="compositionally biased region" description="Low complexity" evidence="5">
    <location>
        <begin position="697"/>
        <end position="715"/>
    </location>
</feature>
<dbReference type="PANTHER" id="PTHR13793:SF107">
    <property type="entry name" value="BROMODOMAIN-CONTAINING PROTEIN HOMOLOG"/>
    <property type="match status" value="1"/>
</dbReference>
<dbReference type="InterPro" id="IPR001965">
    <property type="entry name" value="Znf_PHD"/>
</dbReference>
<sequence>MRNDIYVQQDEQEYTIAPHPCQICGDRISDNENPIVACSQCGVITHQRCYGIDTEDLEDSEYVCRPCRAKVLTPQCTCCLKHGGGPMIPVKDSHPTRWAHVICVRPFSEADIPPEKSWVSLARCTERQKRNWTCAVCKRNDGICAECFAPICKRQFHGYCGLEYNQELLHQTSNEPQFGYFFGELDASDGLVCWASLCPDHVSAFVKAGVRPVVKAPQYNELLSIPKCREYHEKNNTNGFTDERWGYGQHISKFGTGLYDANYSFSDGAQDESHLSQQGYEGQLSQKEFRGPSETASKHRSMGMKGQSRESSQRDLEGKKGTTAPHSEFMASRRPGLSSHAVAIVTGLHQKWHEGRFAYTTEPTNSRAATELHQHIEHHPDEIAAFKQHISLQTAEPASSIHPHTDTKPKRGRQPKTTMLVDQEESEPIVEDEDIHVEAERDPCFVIEGPHAPTIECAMCVEMYGRALKPSNGSQHMFLYSLPASYSRSLNDTKSKDDIKFVRAVTTLVNPSLEYSYLPGGSDDTAGFISYLLAKRDGLVNDVDDSDDESEVPTDPNGLLTPLLTNKPNSKNKNGQQQPDFLIQKPALIDSLWTPLPSTFYTTIPSKHVPHGHSLFEDTLILPRSRRELRDHIEEAQREQFGKTGLFDVLRAALELNLAGRLTMKGEGVQILKKGERRKRLGWNEDDVLEALAHAAEQPPSSQESSDSQTTSEEPAMLMDTDEKKEEEGRDDGKDDVITRVHVKPRLVIPPGHLSSMSDSVCNRIIQMVAKLNSLVPEAEVEVNMEQKAAKISGWTGCSSAASAKGTIFLRTEEDHNRGQEFCLDVLAIEGVNIVMEEEMRLASFVNLGEEGVLDGIRSMVCCSVITPSLLNSPDTAPPVFPATPLARLFSKWKRNFRWRQMMQYLHRNNLAFVFMSSPKHFFMAVPISLLSVPDIVKKGLHEMCLVYEMDGSVEHPRLNDPQFPHYVPVSATHNQWLSEEVPLRVASICISPPQHDIIQQTFSSFPNLMVVDAEALHSGGVDLLFVAPKKRLVDEVTWSVQRTRLSTMVQTFLQESEVEAQLREIHSALFPSPDPSPPLLPSLTETELIQKLSICHPKGTIFIDPTLPLSLLDITSLISAAETFNAFRIILYRDTVSNFLFGTDFRSYTFFRALVSKSQVMMWDNQPDASRQIDTTIRKMVALLVAGNRQWKDPLNPNDSKAKKTLDTLFQEVVGLCFKAFYIDQLIPVLHHDTRVPLFIPPVIPSLADIATLLGDVSAYQTNNLSDLASSELHSRILSAAFQMCVQLRCSQLRSFSQTGRIICVRRSCDPVSVPSEVTRINEALNEIGASGQNLSSFELFTPASVPSEGSVPFQTSVLDGFGKGMHHGVLFCTLDEAKSIVAEDEWTNSEQSIVSSFVSSFHIHHVMPLQPKKD</sequence>
<feature type="compositionally biased region" description="Basic and acidic residues" evidence="5">
    <location>
        <begin position="307"/>
        <end position="320"/>
    </location>
</feature>
<comment type="caution">
    <text evidence="7">The sequence shown here is derived from an EMBL/GenBank/DDBJ whole genome shotgun (WGS) entry which is preliminary data.</text>
</comment>
<dbReference type="Proteomes" id="UP001281761">
    <property type="component" value="Unassembled WGS sequence"/>
</dbReference>
<dbReference type="Pfam" id="PF13832">
    <property type="entry name" value="zf-HC5HC2H_2"/>
    <property type="match status" value="1"/>
</dbReference>
<dbReference type="InterPro" id="IPR050701">
    <property type="entry name" value="Histone_Mod_Regulator"/>
</dbReference>
<dbReference type="InterPro" id="IPR013083">
    <property type="entry name" value="Znf_RING/FYVE/PHD"/>
</dbReference>
<feature type="region of interest" description="Disordered" evidence="5">
    <location>
        <begin position="393"/>
        <end position="430"/>
    </location>
</feature>
<dbReference type="Pfam" id="PF13831">
    <property type="entry name" value="PHD_2"/>
    <property type="match status" value="1"/>
</dbReference>
<keyword evidence="1" id="KW-0479">Metal-binding</keyword>
<feature type="region of interest" description="Disordered" evidence="5">
    <location>
        <begin position="695"/>
        <end position="736"/>
    </location>
</feature>
<feature type="region of interest" description="Disordered" evidence="5">
    <location>
        <begin position="543"/>
        <end position="577"/>
    </location>
</feature>
<feature type="compositionally biased region" description="Polar residues" evidence="5">
    <location>
        <begin position="563"/>
        <end position="577"/>
    </location>
</feature>
<evidence type="ECO:0000256" key="1">
    <source>
        <dbReference type="ARBA" id="ARBA00022723"/>
    </source>
</evidence>
<dbReference type="PROSITE" id="PS50016">
    <property type="entry name" value="ZF_PHD_2"/>
    <property type="match status" value="1"/>
</dbReference>
<feature type="region of interest" description="Disordered" evidence="5">
    <location>
        <begin position="270"/>
        <end position="335"/>
    </location>
</feature>
<keyword evidence="8" id="KW-1185">Reference proteome</keyword>
<dbReference type="EMBL" id="JARBJD010000105">
    <property type="protein sequence ID" value="KAK2952340.1"/>
    <property type="molecule type" value="Genomic_DNA"/>
</dbReference>
<accession>A0ABQ9XLH9</accession>
<reference evidence="7 8" key="1">
    <citation type="journal article" date="2022" name="bioRxiv">
        <title>Genomics of Preaxostyla Flagellates Illuminates Evolutionary Transitions and the Path Towards Mitochondrial Loss.</title>
        <authorList>
            <person name="Novak L.V.F."/>
            <person name="Treitli S.C."/>
            <person name="Pyrih J."/>
            <person name="Halakuc P."/>
            <person name="Pipaliya S.V."/>
            <person name="Vacek V."/>
            <person name="Brzon O."/>
            <person name="Soukal P."/>
            <person name="Eme L."/>
            <person name="Dacks J.B."/>
            <person name="Karnkowska A."/>
            <person name="Elias M."/>
            <person name="Hampl V."/>
        </authorList>
    </citation>
    <scope>NUCLEOTIDE SEQUENCE [LARGE SCALE GENOMIC DNA]</scope>
    <source>
        <strain evidence="7">NAU3</strain>
        <tissue evidence="7">Gut</tissue>
    </source>
</reference>
<dbReference type="Gene3D" id="3.30.40.10">
    <property type="entry name" value="Zinc/RING finger domain, C3HC4 (zinc finger)"/>
    <property type="match status" value="2"/>
</dbReference>
<keyword evidence="3" id="KW-0862">Zinc</keyword>
<evidence type="ECO:0000313" key="7">
    <source>
        <dbReference type="EMBL" id="KAK2952340.1"/>
    </source>
</evidence>
<keyword evidence="2 4" id="KW-0863">Zinc-finger</keyword>
<evidence type="ECO:0000313" key="8">
    <source>
        <dbReference type="Proteomes" id="UP001281761"/>
    </source>
</evidence>
<dbReference type="InterPro" id="IPR019787">
    <property type="entry name" value="Znf_PHD-finger"/>
</dbReference>
<dbReference type="InterPro" id="IPR019786">
    <property type="entry name" value="Zinc_finger_PHD-type_CS"/>
</dbReference>
<evidence type="ECO:0000256" key="5">
    <source>
        <dbReference type="SAM" id="MobiDB-lite"/>
    </source>
</evidence>
<dbReference type="PROSITE" id="PS01359">
    <property type="entry name" value="ZF_PHD_1"/>
    <property type="match status" value="1"/>
</dbReference>
<evidence type="ECO:0000256" key="2">
    <source>
        <dbReference type="ARBA" id="ARBA00022771"/>
    </source>
</evidence>
<dbReference type="SMART" id="SM00249">
    <property type="entry name" value="PHD"/>
    <property type="match status" value="2"/>
</dbReference>
<evidence type="ECO:0000256" key="3">
    <source>
        <dbReference type="ARBA" id="ARBA00022833"/>
    </source>
</evidence>
<feature type="compositionally biased region" description="Basic and acidic residues" evidence="5">
    <location>
        <begin position="721"/>
        <end position="736"/>
    </location>
</feature>
<evidence type="ECO:0000259" key="6">
    <source>
        <dbReference type="PROSITE" id="PS50016"/>
    </source>
</evidence>
<proteinExistence type="predicted"/>
<dbReference type="SUPFAM" id="SSF57903">
    <property type="entry name" value="FYVE/PHD zinc finger"/>
    <property type="match status" value="1"/>
</dbReference>